<dbReference type="AlphaFoldDB" id="A0A1X2HTG5"/>
<keyword evidence="2" id="KW-0479">Metal-binding</keyword>
<keyword evidence="5" id="KW-0862">Zinc</keyword>
<dbReference type="PANTHER" id="PTHR23235:SF120">
    <property type="entry name" value="KRUPPEL-LIKE FACTOR 15"/>
    <property type="match status" value="1"/>
</dbReference>
<sequence>RSHQCAYCPRSFARRHDLDRHSRVHTGVKPYVCPCCQKQFARSDARGRHFK</sequence>
<feature type="non-terminal residue" evidence="9">
    <location>
        <position position="51"/>
    </location>
</feature>
<dbReference type="SMART" id="SM00355">
    <property type="entry name" value="ZnF_C2H2"/>
    <property type="match status" value="2"/>
</dbReference>
<protein>
    <recommendedName>
        <fullName evidence="8">C2H2-type domain-containing protein</fullName>
    </recommendedName>
</protein>
<dbReference type="GO" id="GO:0005634">
    <property type="term" value="C:nucleus"/>
    <property type="evidence" value="ECO:0007669"/>
    <property type="project" value="UniProtKB-SubCell"/>
</dbReference>
<dbReference type="PROSITE" id="PS00028">
    <property type="entry name" value="ZINC_FINGER_C2H2_1"/>
    <property type="match status" value="1"/>
</dbReference>
<accession>A0A1X2HTG5</accession>
<feature type="domain" description="C2H2-type" evidence="8">
    <location>
        <begin position="3"/>
        <end position="30"/>
    </location>
</feature>
<dbReference type="Pfam" id="PF00096">
    <property type="entry name" value="zf-C2H2"/>
    <property type="match status" value="1"/>
</dbReference>
<dbReference type="FunFam" id="3.30.160.60:FF:000145">
    <property type="entry name" value="Zinc finger protein 574"/>
    <property type="match status" value="1"/>
</dbReference>
<evidence type="ECO:0000313" key="9">
    <source>
        <dbReference type="EMBL" id="ORZ02892.1"/>
    </source>
</evidence>
<keyword evidence="3" id="KW-0677">Repeat</keyword>
<dbReference type="InParanoid" id="A0A1X2HTG5"/>
<evidence type="ECO:0000259" key="8">
    <source>
        <dbReference type="PROSITE" id="PS50157"/>
    </source>
</evidence>
<keyword evidence="6" id="KW-0539">Nucleus</keyword>
<evidence type="ECO:0000256" key="7">
    <source>
        <dbReference type="PROSITE-ProRule" id="PRU00042"/>
    </source>
</evidence>
<dbReference type="Gene3D" id="3.30.160.60">
    <property type="entry name" value="Classic Zinc Finger"/>
    <property type="match status" value="2"/>
</dbReference>
<evidence type="ECO:0000256" key="3">
    <source>
        <dbReference type="ARBA" id="ARBA00022737"/>
    </source>
</evidence>
<comment type="caution">
    <text evidence="9">The sequence shown here is derived from an EMBL/GenBank/DDBJ whole genome shotgun (WGS) entry which is preliminary data.</text>
</comment>
<dbReference type="PANTHER" id="PTHR23235">
    <property type="entry name" value="KRUEPPEL-LIKE TRANSCRIPTION FACTOR"/>
    <property type="match status" value="1"/>
</dbReference>
<keyword evidence="4 7" id="KW-0863">Zinc-finger</keyword>
<dbReference type="Proteomes" id="UP000242180">
    <property type="component" value="Unassembled WGS sequence"/>
</dbReference>
<keyword evidence="10" id="KW-1185">Reference proteome</keyword>
<dbReference type="GO" id="GO:0008270">
    <property type="term" value="F:zinc ion binding"/>
    <property type="evidence" value="ECO:0007669"/>
    <property type="project" value="UniProtKB-KW"/>
</dbReference>
<comment type="subcellular location">
    <subcellularLocation>
        <location evidence="1">Nucleus</location>
    </subcellularLocation>
</comment>
<dbReference type="OrthoDB" id="8922241at2759"/>
<dbReference type="PROSITE" id="PS50157">
    <property type="entry name" value="ZINC_FINGER_C2H2_2"/>
    <property type="match status" value="1"/>
</dbReference>
<evidence type="ECO:0000313" key="10">
    <source>
        <dbReference type="Proteomes" id="UP000242180"/>
    </source>
</evidence>
<dbReference type="SUPFAM" id="SSF57667">
    <property type="entry name" value="beta-beta-alpha zinc fingers"/>
    <property type="match status" value="1"/>
</dbReference>
<evidence type="ECO:0000256" key="5">
    <source>
        <dbReference type="ARBA" id="ARBA00022833"/>
    </source>
</evidence>
<feature type="non-terminal residue" evidence="9">
    <location>
        <position position="1"/>
    </location>
</feature>
<organism evidence="9 10">
    <name type="scientific">Syncephalastrum racemosum</name>
    <name type="common">Filamentous fungus</name>
    <dbReference type="NCBI Taxonomy" id="13706"/>
    <lineage>
        <taxon>Eukaryota</taxon>
        <taxon>Fungi</taxon>
        <taxon>Fungi incertae sedis</taxon>
        <taxon>Mucoromycota</taxon>
        <taxon>Mucoromycotina</taxon>
        <taxon>Mucoromycetes</taxon>
        <taxon>Mucorales</taxon>
        <taxon>Syncephalastraceae</taxon>
        <taxon>Syncephalastrum</taxon>
    </lineage>
</organism>
<name>A0A1X2HTG5_SYNRA</name>
<dbReference type="InterPro" id="IPR013087">
    <property type="entry name" value="Znf_C2H2_type"/>
</dbReference>
<dbReference type="InterPro" id="IPR036236">
    <property type="entry name" value="Znf_C2H2_sf"/>
</dbReference>
<dbReference type="GO" id="GO:0000981">
    <property type="term" value="F:DNA-binding transcription factor activity, RNA polymerase II-specific"/>
    <property type="evidence" value="ECO:0007669"/>
    <property type="project" value="TreeGrafter"/>
</dbReference>
<evidence type="ECO:0000256" key="1">
    <source>
        <dbReference type="ARBA" id="ARBA00004123"/>
    </source>
</evidence>
<dbReference type="GO" id="GO:0000978">
    <property type="term" value="F:RNA polymerase II cis-regulatory region sequence-specific DNA binding"/>
    <property type="evidence" value="ECO:0007669"/>
    <property type="project" value="TreeGrafter"/>
</dbReference>
<dbReference type="STRING" id="13706.A0A1X2HTG5"/>
<gene>
    <name evidence="9" type="ORF">BCR43DRAFT_423168</name>
</gene>
<reference evidence="9 10" key="1">
    <citation type="submission" date="2016-07" db="EMBL/GenBank/DDBJ databases">
        <title>Pervasive Adenine N6-methylation of Active Genes in Fungi.</title>
        <authorList>
            <consortium name="DOE Joint Genome Institute"/>
            <person name="Mondo S.J."/>
            <person name="Dannebaum R.O."/>
            <person name="Kuo R.C."/>
            <person name="Labutti K."/>
            <person name="Haridas S."/>
            <person name="Kuo A."/>
            <person name="Salamov A."/>
            <person name="Ahrendt S.R."/>
            <person name="Lipzen A."/>
            <person name="Sullivan W."/>
            <person name="Andreopoulos W.B."/>
            <person name="Clum A."/>
            <person name="Lindquist E."/>
            <person name="Daum C."/>
            <person name="Ramamoorthy G.K."/>
            <person name="Gryganskyi A."/>
            <person name="Culley D."/>
            <person name="Magnuson J.K."/>
            <person name="James T.Y."/>
            <person name="O'Malley M.A."/>
            <person name="Stajich J.E."/>
            <person name="Spatafora J.W."/>
            <person name="Visel A."/>
            <person name="Grigoriev I.V."/>
        </authorList>
    </citation>
    <scope>NUCLEOTIDE SEQUENCE [LARGE SCALE GENOMIC DNA]</scope>
    <source>
        <strain evidence="9 10">NRRL 2496</strain>
    </source>
</reference>
<dbReference type="OMA" id="RSHQCAY"/>
<proteinExistence type="predicted"/>
<evidence type="ECO:0000256" key="6">
    <source>
        <dbReference type="ARBA" id="ARBA00023242"/>
    </source>
</evidence>
<evidence type="ECO:0000256" key="4">
    <source>
        <dbReference type="ARBA" id="ARBA00022771"/>
    </source>
</evidence>
<dbReference type="EMBL" id="MCGN01000001">
    <property type="protein sequence ID" value="ORZ02892.1"/>
    <property type="molecule type" value="Genomic_DNA"/>
</dbReference>
<evidence type="ECO:0000256" key="2">
    <source>
        <dbReference type="ARBA" id="ARBA00022723"/>
    </source>
</evidence>